<dbReference type="GO" id="GO:0070475">
    <property type="term" value="P:rRNA base methylation"/>
    <property type="evidence" value="ECO:0007669"/>
    <property type="project" value="UniProtKB-UniRule"/>
</dbReference>
<dbReference type="InterPro" id="IPR002903">
    <property type="entry name" value="RsmH"/>
</dbReference>
<evidence type="ECO:0000256" key="4">
    <source>
        <dbReference type="ARBA" id="ARBA00022679"/>
    </source>
</evidence>
<keyword evidence="6" id="KW-0963">Cytoplasm</keyword>
<evidence type="ECO:0000256" key="2">
    <source>
        <dbReference type="ARBA" id="ARBA00022552"/>
    </source>
</evidence>
<comment type="catalytic activity">
    <reaction evidence="6">
        <text>cytidine(1402) in 16S rRNA + S-adenosyl-L-methionine = N(4)-methylcytidine(1402) in 16S rRNA + S-adenosyl-L-homocysteine + H(+)</text>
        <dbReference type="Rhea" id="RHEA:42928"/>
        <dbReference type="Rhea" id="RHEA-COMP:10286"/>
        <dbReference type="Rhea" id="RHEA-COMP:10287"/>
        <dbReference type="ChEBI" id="CHEBI:15378"/>
        <dbReference type="ChEBI" id="CHEBI:57856"/>
        <dbReference type="ChEBI" id="CHEBI:59789"/>
        <dbReference type="ChEBI" id="CHEBI:74506"/>
        <dbReference type="ChEBI" id="CHEBI:82748"/>
        <dbReference type="EC" id="2.1.1.199"/>
    </reaction>
</comment>
<evidence type="ECO:0000256" key="3">
    <source>
        <dbReference type="ARBA" id="ARBA00022603"/>
    </source>
</evidence>
<dbReference type="PANTHER" id="PTHR11265">
    <property type="entry name" value="S-ADENOSYL-METHYLTRANSFERASE MRAW"/>
    <property type="match status" value="1"/>
</dbReference>
<dbReference type="AlphaFoldDB" id="A0A1F8CSQ6"/>
<dbReference type="HAMAP" id="MF_01007">
    <property type="entry name" value="16SrRNA_methyltr_H"/>
    <property type="match status" value="1"/>
</dbReference>
<comment type="similarity">
    <text evidence="1 6">Belongs to the methyltransferase superfamily. RsmH family.</text>
</comment>
<organism evidence="7 8">
    <name type="scientific">Candidatus Woesebacteria bacterium RIFOXYB1_FULL_38_16</name>
    <dbReference type="NCBI Taxonomy" id="1802538"/>
    <lineage>
        <taxon>Bacteria</taxon>
        <taxon>Candidatus Woeseibacteriota</taxon>
    </lineage>
</organism>
<dbReference type="SUPFAM" id="SSF81799">
    <property type="entry name" value="Putative methyltransferase TM0872, insert domain"/>
    <property type="match status" value="1"/>
</dbReference>
<evidence type="ECO:0000313" key="8">
    <source>
        <dbReference type="Proteomes" id="UP000178999"/>
    </source>
</evidence>
<dbReference type="GO" id="GO:0005737">
    <property type="term" value="C:cytoplasm"/>
    <property type="evidence" value="ECO:0007669"/>
    <property type="project" value="UniProtKB-SubCell"/>
</dbReference>
<keyword evidence="3 6" id="KW-0489">Methyltransferase</keyword>
<dbReference type="Pfam" id="PF01795">
    <property type="entry name" value="Methyltransf_5"/>
    <property type="match status" value="1"/>
</dbReference>
<dbReference type="SUPFAM" id="SSF53335">
    <property type="entry name" value="S-adenosyl-L-methionine-dependent methyltransferases"/>
    <property type="match status" value="1"/>
</dbReference>
<comment type="function">
    <text evidence="6">Specifically methylates the N4 position of cytidine in position 1402 (C1402) of 16S rRNA.</text>
</comment>
<dbReference type="InterPro" id="IPR029063">
    <property type="entry name" value="SAM-dependent_MTases_sf"/>
</dbReference>
<dbReference type="Gene3D" id="3.40.50.150">
    <property type="entry name" value="Vaccinia Virus protein VP39"/>
    <property type="match status" value="1"/>
</dbReference>
<feature type="binding site" evidence="6">
    <location>
        <position position="57"/>
    </location>
    <ligand>
        <name>S-adenosyl-L-methionine</name>
        <dbReference type="ChEBI" id="CHEBI:59789"/>
    </ligand>
</feature>
<dbReference type="Gene3D" id="1.10.150.170">
    <property type="entry name" value="Putative methyltransferase TM0872, insert domain"/>
    <property type="match status" value="1"/>
</dbReference>
<evidence type="ECO:0000256" key="6">
    <source>
        <dbReference type="HAMAP-Rule" id="MF_01007"/>
    </source>
</evidence>
<dbReference type="NCBIfam" id="TIGR00006">
    <property type="entry name" value="16S rRNA (cytosine(1402)-N(4))-methyltransferase RsmH"/>
    <property type="match status" value="1"/>
</dbReference>
<dbReference type="GO" id="GO:0071424">
    <property type="term" value="F:rRNA (cytosine-N4-)-methyltransferase activity"/>
    <property type="evidence" value="ECO:0007669"/>
    <property type="project" value="UniProtKB-UniRule"/>
</dbReference>
<sequence length="305" mass="34071">MKEKGHQPVMLEEVCEYLHIKTPVKTEKKPRIIDATLGAGGHTSALINLGAFVLGIDQDERMLEIAKSNLKQTCLALNSNVERCLKIVRGNFRDIVKIAHTYDFFNVDGVLYDLGVSSFHFDNDYRGFSFKNEENPLDMRLGGADVGIKASDLLNSLRKDQLVELFNVVLDGGAARRLAEKIVRAREEKPFEKVGDLLKIIENNKKSKIHPATNVFLALRMAVNSEIDSLSASLSDVLGLLKPGGRIVVISFHSGEDKVVKHFFRLWEESGFGNVLTKKPITSGTKEFAENARARSAKMRVFEKK</sequence>
<dbReference type="EMBL" id="MGHY01000018">
    <property type="protein sequence ID" value="OGM79330.1"/>
    <property type="molecule type" value="Genomic_DNA"/>
</dbReference>
<feature type="binding site" evidence="6">
    <location>
        <position position="120"/>
    </location>
    <ligand>
        <name>S-adenosyl-L-methionine</name>
        <dbReference type="ChEBI" id="CHEBI:59789"/>
    </ligand>
</feature>
<keyword evidence="5 6" id="KW-0949">S-adenosyl-L-methionine</keyword>
<dbReference type="Proteomes" id="UP000178999">
    <property type="component" value="Unassembled WGS sequence"/>
</dbReference>
<evidence type="ECO:0000256" key="1">
    <source>
        <dbReference type="ARBA" id="ARBA00010396"/>
    </source>
</evidence>
<accession>A0A1F8CSQ6</accession>
<gene>
    <name evidence="6" type="primary">rsmH</name>
    <name evidence="7" type="ORF">A2382_00930</name>
</gene>
<feature type="binding site" evidence="6">
    <location>
        <begin position="40"/>
        <end position="42"/>
    </location>
    <ligand>
        <name>S-adenosyl-L-methionine</name>
        <dbReference type="ChEBI" id="CHEBI:59789"/>
    </ligand>
</feature>
<dbReference type="STRING" id="1802538.A2382_00930"/>
<dbReference type="PANTHER" id="PTHR11265:SF0">
    <property type="entry name" value="12S RRNA N4-METHYLCYTIDINE METHYLTRANSFERASE"/>
    <property type="match status" value="1"/>
</dbReference>
<comment type="subcellular location">
    <subcellularLocation>
        <location evidence="6">Cytoplasm</location>
    </subcellularLocation>
</comment>
<dbReference type="CDD" id="cd02440">
    <property type="entry name" value="AdoMet_MTases"/>
    <property type="match status" value="1"/>
</dbReference>
<keyword evidence="2 6" id="KW-0698">rRNA processing</keyword>
<feature type="binding site" evidence="6">
    <location>
        <position position="113"/>
    </location>
    <ligand>
        <name>S-adenosyl-L-methionine</name>
        <dbReference type="ChEBI" id="CHEBI:59789"/>
    </ligand>
</feature>
<protein>
    <recommendedName>
        <fullName evidence="6">Ribosomal RNA small subunit methyltransferase H</fullName>
        <ecNumber evidence="6">2.1.1.199</ecNumber>
    </recommendedName>
    <alternativeName>
        <fullName evidence="6">16S rRNA m(4)C1402 methyltransferase</fullName>
    </alternativeName>
    <alternativeName>
        <fullName evidence="6">rRNA (cytosine-N(4)-)-methyltransferase RsmH</fullName>
    </alternativeName>
</protein>
<name>A0A1F8CSQ6_9BACT</name>
<comment type="caution">
    <text evidence="7">The sequence shown here is derived from an EMBL/GenBank/DDBJ whole genome shotgun (WGS) entry which is preliminary data.</text>
</comment>
<reference evidence="7 8" key="1">
    <citation type="journal article" date="2016" name="Nat. Commun.">
        <title>Thousands of microbial genomes shed light on interconnected biogeochemical processes in an aquifer system.</title>
        <authorList>
            <person name="Anantharaman K."/>
            <person name="Brown C.T."/>
            <person name="Hug L.A."/>
            <person name="Sharon I."/>
            <person name="Castelle C.J."/>
            <person name="Probst A.J."/>
            <person name="Thomas B.C."/>
            <person name="Singh A."/>
            <person name="Wilkins M.J."/>
            <person name="Karaoz U."/>
            <person name="Brodie E.L."/>
            <person name="Williams K.H."/>
            <person name="Hubbard S.S."/>
            <person name="Banfield J.F."/>
        </authorList>
    </citation>
    <scope>NUCLEOTIDE SEQUENCE [LARGE SCALE GENOMIC DNA]</scope>
</reference>
<dbReference type="InterPro" id="IPR023397">
    <property type="entry name" value="SAM-dep_MeTrfase_MraW_recog"/>
</dbReference>
<dbReference type="PIRSF" id="PIRSF004486">
    <property type="entry name" value="MraW"/>
    <property type="match status" value="1"/>
</dbReference>
<dbReference type="EC" id="2.1.1.199" evidence="6"/>
<evidence type="ECO:0000256" key="5">
    <source>
        <dbReference type="ARBA" id="ARBA00022691"/>
    </source>
</evidence>
<feature type="binding site" evidence="6">
    <location>
        <position position="92"/>
    </location>
    <ligand>
        <name>S-adenosyl-L-methionine</name>
        <dbReference type="ChEBI" id="CHEBI:59789"/>
    </ligand>
</feature>
<keyword evidence="4 6" id="KW-0808">Transferase</keyword>
<proteinExistence type="inferred from homology"/>
<evidence type="ECO:0000313" key="7">
    <source>
        <dbReference type="EMBL" id="OGM79330.1"/>
    </source>
</evidence>